<evidence type="ECO:0000313" key="6">
    <source>
        <dbReference type="EMBL" id="NME27274.1"/>
    </source>
</evidence>
<dbReference type="NCBIfam" id="TIGR02727">
    <property type="entry name" value="MTHFS_bact"/>
    <property type="match status" value="1"/>
</dbReference>
<dbReference type="SUPFAM" id="SSF100950">
    <property type="entry name" value="NagB/RpiA/CoA transferase-like"/>
    <property type="match status" value="1"/>
</dbReference>
<protein>
    <recommendedName>
        <fullName evidence="5">5-formyltetrahydrofolate cyclo-ligase</fullName>
        <ecNumber evidence="5">6.3.3.2</ecNumber>
    </recommendedName>
</protein>
<comment type="similarity">
    <text evidence="1 5">Belongs to the 5-formyltetrahydrofolate cyclo-ligase family.</text>
</comment>
<comment type="catalytic activity">
    <reaction evidence="5">
        <text>(6S)-5-formyl-5,6,7,8-tetrahydrofolate + ATP = (6R)-5,10-methenyltetrahydrofolate + ADP + phosphate</text>
        <dbReference type="Rhea" id="RHEA:10488"/>
        <dbReference type="ChEBI" id="CHEBI:30616"/>
        <dbReference type="ChEBI" id="CHEBI:43474"/>
        <dbReference type="ChEBI" id="CHEBI:57455"/>
        <dbReference type="ChEBI" id="CHEBI:57457"/>
        <dbReference type="ChEBI" id="CHEBI:456216"/>
        <dbReference type="EC" id="6.3.3.2"/>
    </reaction>
</comment>
<comment type="cofactor">
    <cofactor evidence="5">
        <name>Mg(2+)</name>
        <dbReference type="ChEBI" id="CHEBI:18420"/>
    </cofactor>
</comment>
<evidence type="ECO:0000256" key="5">
    <source>
        <dbReference type="RuleBase" id="RU361279"/>
    </source>
</evidence>
<gene>
    <name evidence="6" type="ORF">HF872_01335</name>
</gene>
<keyword evidence="5" id="KW-0460">Magnesium</keyword>
<evidence type="ECO:0000256" key="2">
    <source>
        <dbReference type="ARBA" id="ARBA00022741"/>
    </source>
</evidence>
<sequence>MTRTVSEEKKALRRQVKERVAQLPKDYCQKSDAAIRAYVLSLPEYQQAHRIFCYAGTPSEIQTLPLIAQMLSDGKEVGVPYCISLGKMEVRQIRSLSDLKPGRYGILAPDTTCPVMAAHTIDLGLIPCCTCNEKGQRLGYGGGFYDIYLHDSHFARAVLCRHQVMTGQIPMEDHDERMDLVISEKGVIRISRQE</sequence>
<dbReference type="EMBL" id="JABAFG010000002">
    <property type="protein sequence ID" value="NME27274.1"/>
    <property type="molecule type" value="Genomic_DNA"/>
</dbReference>
<keyword evidence="2 4" id="KW-0547">Nucleotide-binding</keyword>
<feature type="binding site" evidence="4">
    <location>
        <begin position="9"/>
        <end position="13"/>
    </location>
    <ligand>
        <name>ATP</name>
        <dbReference type="ChEBI" id="CHEBI:30616"/>
    </ligand>
</feature>
<organism evidence="6 7">
    <name type="scientific">Megasphaera hexanoica</name>
    <dbReference type="NCBI Taxonomy" id="1675036"/>
    <lineage>
        <taxon>Bacteria</taxon>
        <taxon>Bacillati</taxon>
        <taxon>Bacillota</taxon>
        <taxon>Negativicutes</taxon>
        <taxon>Veillonellales</taxon>
        <taxon>Veillonellaceae</taxon>
        <taxon>Megasphaera</taxon>
    </lineage>
</organism>
<dbReference type="GO" id="GO:0035999">
    <property type="term" value="P:tetrahydrofolate interconversion"/>
    <property type="evidence" value="ECO:0007669"/>
    <property type="project" value="TreeGrafter"/>
</dbReference>
<feature type="binding site" evidence="4">
    <location>
        <position position="60"/>
    </location>
    <ligand>
        <name>substrate</name>
    </ligand>
</feature>
<dbReference type="PANTHER" id="PTHR23407">
    <property type="entry name" value="ATPASE INHIBITOR/5-FORMYLTETRAHYDROFOLATE CYCLO-LIGASE"/>
    <property type="match status" value="1"/>
</dbReference>
<reference evidence="6 7" key="1">
    <citation type="submission" date="2020-04" db="EMBL/GenBank/DDBJ databases">
        <authorList>
            <person name="Hitch T.C.A."/>
            <person name="Wylensek D."/>
            <person name="Clavel T."/>
        </authorList>
    </citation>
    <scope>NUCLEOTIDE SEQUENCE [LARGE SCALE GENOMIC DNA]</scope>
    <source>
        <strain evidence="6 7">Oil-RF-744-FAT-WT-6-1</strain>
    </source>
</reference>
<dbReference type="InterPro" id="IPR002698">
    <property type="entry name" value="FTHF_cligase"/>
</dbReference>
<dbReference type="PANTHER" id="PTHR23407:SF1">
    <property type="entry name" value="5-FORMYLTETRAHYDROFOLATE CYCLO-LIGASE"/>
    <property type="match status" value="1"/>
</dbReference>
<comment type="caution">
    <text evidence="6">The sequence shown here is derived from an EMBL/GenBank/DDBJ whole genome shotgun (WGS) entry which is preliminary data.</text>
</comment>
<accession>A0A848BSX3</accession>
<dbReference type="PIRSF" id="PIRSF006806">
    <property type="entry name" value="FTHF_cligase"/>
    <property type="match status" value="1"/>
</dbReference>
<dbReference type="GO" id="GO:0005524">
    <property type="term" value="F:ATP binding"/>
    <property type="evidence" value="ECO:0007669"/>
    <property type="project" value="UniProtKB-KW"/>
</dbReference>
<dbReference type="RefSeq" id="WP_170087085.1">
    <property type="nucleotide sequence ID" value="NZ_JABAFG010000002.1"/>
</dbReference>
<dbReference type="GO" id="GO:0030272">
    <property type="term" value="F:5-formyltetrahydrofolate cyclo-ligase activity"/>
    <property type="evidence" value="ECO:0007669"/>
    <property type="project" value="UniProtKB-EC"/>
</dbReference>
<feature type="binding site" evidence="4">
    <location>
        <begin position="137"/>
        <end position="145"/>
    </location>
    <ligand>
        <name>ATP</name>
        <dbReference type="ChEBI" id="CHEBI:30616"/>
    </ligand>
</feature>
<dbReference type="Gene3D" id="3.40.50.10420">
    <property type="entry name" value="NagB/RpiA/CoA transferase-like"/>
    <property type="match status" value="1"/>
</dbReference>
<dbReference type="InterPro" id="IPR024185">
    <property type="entry name" value="FTHF_cligase-like_sf"/>
</dbReference>
<name>A0A848BSX3_9FIRM</name>
<keyword evidence="3 4" id="KW-0067">ATP-binding</keyword>
<dbReference type="GO" id="GO:0046872">
    <property type="term" value="F:metal ion binding"/>
    <property type="evidence" value="ECO:0007669"/>
    <property type="project" value="UniProtKB-KW"/>
</dbReference>
<evidence type="ECO:0000313" key="7">
    <source>
        <dbReference type="Proteomes" id="UP000591071"/>
    </source>
</evidence>
<evidence type="ECO:0000256" key="1">
    <source>
        <dbReference type="ARBA" id="ARBA00010638"/>
    </source>
</evidence>
<keyword evidence="5" id="KW-0479">Metal-binding</keyword>
<dbReference type="Pfam" id="PF01812">
    <property type="entry name" value="5-FTHF_cyc-lig"/>
    <property type="match status" value="1"/>
</dbReference>
<proteinExistence type="inferred from homology"/>
<evidence type="ECO:0000256" key="4">
    <source>
        <dbReference type="PIRSR" id="PIRSR006806-1"/>
    </source>
</evidence>
<dbReference type="GO" id="GO:0009396">
    <property type="term" value="P:folic acid-containing compound biosynthetic process"/>
    <property type="evidence" value="ECO:0007669"/>
    <property type="project" value="TreeGrafter"/>
</dbReference>
<dbReference type="InterPro" id="IPR037171">
    <property type="entry name" value="NagB/RpiA_transferase-like"/>
</dbReference>
<evidence type="ECO:0000256" key="3">
    <source>
        <dbReference type="ARBA" id="ARBA00022840"/>
    </source>
</evidence>
<dbReference type="Proteomes" id="UP000591071">
    <property type="component" value="Unassembled WGS sequence"/>
</dbReference>
<dbReference type="EC" id="6.3.3.2" evidence="5"/>
<keyword evidence="6" id="KW-0436">Ligase</keyword>
<dbReference type="AlphaFoldDB" id="A0A848BSX3"/>